<dbReference type="Gene3D" id="3.90.1210.10">
    <property type="entry name" value="Antifreeze-like/N-acetylneuraminic acid synthase C-terminal domain"/>
    <property type="match status" value="1"/>
</dbReference>
<dbReference type="HOGENOM" id="CLU_040465_0_0_2"/>
<dbReference type="KEGG" id="nid:NPIRD3C_0042"/>
<dbReference type="InterPro" id="IPR013974">
    <property type="entry name" value="SAF"/>
</dbReference>
<dbReference type="PANTHER" id="PTHR42966">
    <property type="entry name" value="N-ACETYLNEURAMINATE SYNTHASE"/>
    <property type="match status" value="1"/>
</dbReference>
<dbReference type="STRING" id="1582439.NPIRD3C_0042"/>
<dbReference type="CDD" id="cd11615">
    <property type="entry name" value="SAF_NeuB_like"/>
    <property type="match status" value="1"/>
</dbReference>
<dbReference type="InterPro" id="IPR036732">
    <property type="entry name" value="AFP_Neu5c_C_sf"/>
</dbReference>
<proteinExistence type="predicted"/>
<feature type="domain" description="AFP-like" evidence="1">
    <location>
        <begin position="296"/>
        <end position="352"/>
    </location>
</feature>
<dbReference type="InterPro" id="IPR057736">
    <property type="entry name" value="SAF_PseI/NeuA/NeuB"/>
</dbReference>
<keyword evidence="3" id="KW-1185">Reference proteome</keyword>
<dbReference type="Pfam" id="PF08666">
    <property type="entry name" value="SAF"/>
    <property type="match status" value="1"/>
</dbReference>
<dbReference type="PATRIC" id="fig|1582439.9.peg.42"/>
<evidence type="ECO:0000313" key="3">
    <source>
        <dbReference type="Proteomes" id="UP000032027"/>
    </source>
</evidence>
<dbReference type="EMBL" id="CP010868">
    <property type="protein sequence ID" value="AJM91266.1"/>
    <property type="molecule type" value="Genomic_DNA"/>
</dbReference>
<accession>A0A0C5BSI0</accession>
<dbReference type="SUPFAM" id="SSF51569">
    <property type="entry name" value="Aldolase"/>
    <property type="match status" value="1"/>
</dbReference>
<dbReference type="GO" id="GO:0047444">
    <property type="term" value="F:N-acylneuraminate-9-phosphate synthase activity"/>
    <property type="evidence" value="ECO:0007669"/>
    <property type="project" value="TreeGrafter"/>
</dbReference>
<dbReference type="Proteomes" id="UP000032027">
    <property type="component" value="Chromosome"/>
</dbReference>
<protein>
    <submittedName>
        <fullName evidence="2">NeuB family member</fullName>
    </submittedName>
</protein>
<evidence type="ECO:0000313" key="2">
    <source>
        <dbReference type="EMBL" id="AJM91266.1"/>
    </source>
</evidence>
<evidence type="ECO:0000259" key="1">
    <source>
        <dbReference type="PROSITE" id="PS50844"/>
    </source>
</evidence>
<gene>
    <name evidence="2" type="ORF">NPIRD3C_0042</name>
</gene>
<dbReference type="InterPro" id="IPR051690">
    <property type="entry name" value="PseI-like"/>
</dbReference>
<dbReference type="PANTHER" id="PTHR42966:SF1">
    <property type="entry name" value="SIALIC ACID SYNTHASE"/>
    <property type="match status" value="1"/>
</dbReference>
<dbReference type="InterPro" id="IPR006190">
    <property type="entry name" value="SAF_AFP_Neu5Ac"/>
</dbReference>
<name>A0A0C5BSI0_9ARCH</name>
<reference evidence="2 3" key="3">
    <citation type="journal article" date="2019" name="Int. J. Syst. Evol. Microbiol.">
        <title>Nitrosopumilus adriaticus sp. nov. and Nitrosopumilus piranensis sp. nov., two ammonia-oxidizing archaea from the Adriatic Sea and members of the class Nitrososphaeria.</title>
        <authorList>
            <person name="Bayer B."/>
            <person name="Vojvoda J."/>
            <person name="Reinthaler T."/>
            <person name="Reyes C."/>
            <person name="Pinto M."/>
            <person name="Herndl G.J."/>
        </authorList>
    </citation>
    <scope>NUCLEOTIDE SEQUENCE [LARGE SCALE GENOMIC DNA]</scope>
    <source>
        <strain evidence="2 3">D3C</strain>
    </source>
</reference>
<dbReference type="PROSITE" id="PS50844">
    <property type="entry name" value="AFP_LIKE"/>
    <property type="match status" value="1"/>
</dbReference>
<organism evidence="2 3">
    <name type="scientific">Nitrosopumilus piranensis</name>
    <dbReference type="NCBI Taxonomy" id="1582439"/>
    <lineage>
        <taxon>Archaea</taxon>
        <taxon>Nitrososphaerota</taxon>
        <taxon>Nitrososphaeria</taxon>
        <taxon>Nitrosopumilales</taxon>
        <taxon>Nitrosopumilaceae</taxon>
        <taxon>Nitrosopumilus</taxon>
    </lineage>
</organism>
<dbReference type="SMART" id="SM00858">
    <property type="entry name" value="SAF"/>
    <property type="match status" value="1"/>
</dbReference>
<dbReference type="SUPFAM" id="SSF51269">
    <property type="entry name" value="AFP III-like domain"/>
    <property type="match status" value="1"/>
</dbReference>
<dbReference type="InterPro" id="IPR013785">
    <property type="entry name" value="Aldolase_TIM"/>
</dbReference>
<dbReference type="Gene3D" id="3.20.20.70">
    <property type="entry name" value="Aldolase class I"/>
    <property type="match status" value="1"/>
</dbReference>
<reference evidence="2 3" key="2">
    <citation type="journal article" date="2016" name="ISME J.">
        <title>Physiological and genomic characterization of two novel marine thaumarchaeal strains indicates niche differentiation.</title>
        <authorList>
            <person name="Bayer B."/>
            <person name="Vojvoda J."/>
            <person name="Offre P."/>
            <person name="Alves R.J."/>
            <person name="Elisabeth N.H."/>
            <person name="Garcia J.A."/>
            <person name="Volland J.M."/>
            <person name="Srivastava A."/>
            <person name="Schleper C."/>
            <person name="Herndl G.J."/>
        </authorList>
    </citation>
    <scope>NUCLEOTIDE SEQUENCE [LARGE SCALE GENOMIC DNA]</scope>
    <source>
        <strain evidence="2 3">D3C</strain>
    </source>
</reference>
<dbReference type="AlphaFoldDB" id="A0A0C5BSI0"/>
<dbReference type="GO" id="GO:0016051">
    <property type="term" value="P:carbohydrate biosynthetic process"/>
    <property type="evidence" value="ECO:0007669"/>
    <property type="project" value="InterPro"/>
</dbReference>
<dbReference type="InterPro" id="IPR013132">
    <property type="entry name" value="PseI/NeuA/B-like_N"/>
</dbReference>
<reference evidence="3" key="1">
    <citation type="submission" date="2015-02" db="EMBL/GenBank/DDBJ databases">
        <title>Characterization of two novel Thaumarchaeota isolated from the Northern Adriatic Sea.</title>
        <authorList>
            <person name="Bayer B."/>
            <person name="Vojvoda J."/>
            <person name="Offre P."/>
            <person name="Srivastava A."/>
            <person name="Elisabeth N."/>
            <person name="Garcia J.A.L."/>
            <person name="Schleper C."/>
            <person name="Herndl G.J."/>
        </authorList>
    </citation>
    <scope>NUCLEOTIDE SEQUENCE [LARGE SCALE GENOMIC DNA]</scope>
    <source>
        <strain evidence="3">D3C</strain>
    </source>
</reference>
<sequence>MCGVPEITIDGTKIGDDNPCYTIAEAGANHDGNLNKAFKLIDAAVDGKAHSIKFQTYKAGKLSTKTAPKYWDDNKKHESQFDVFSKLDNLANDDWKQIFEYANEKQITCFSTPFDEKSVDLLYSLDVPAFKIASADLTHIPLIKHIASKQLPIFLSTGMASDLEIKEAINTIQDSGNQNIVLMHCMTSYPTKFEDANLDMIQKLTQEYPSLVIGYSDHTPGILAALFSTFYGSKVIEKHFTFDKTLDRSPDHWLSLDPADFIDLVNGLNIAKISKGSDIRNDFNCEKESIKYARRSIVSTQNIPKGTKISKYMLDVKRPATGIYPKFLDKVVNSTAKKDIEEDIPIQWDDIE</sequence>
<dbReference type="Pfam" id="PF03102">
    <property type="entry name" value="NeuB"/>
    <property type="match status" value="1"/>
</dbReference>